<feature type="domain" description="HTH CENPB-type" evidence="4">
    <location>
        <begin position="48"/>
        <end position="120"/>
    </location>
</feature>
<feature type="transmembrane region" description="Helical" evidence="3">
    <location>
        <begin position="390"/>
        <end position="409"/>
    </location>
</feature>
<feature type="transmembrane region" description="Helical" evidence="3">
    <location>
        <begin position="590"/>
        <end position="621"/>
    </location>
</feature>
<reference evidence="5 6" key="1">
    <citation type="submission" date="2018-08" db="EMBL/GenBank/DDBJ databases">
        <title>Aphanomyces genome sequencing and annotation.</title>
        <authorList>
            <person name="Minardi D."/>
            <person name="Oidtmann B."/>
            <person name="Van Der Giezen M."/>
            <person name="Studholme D.J."/>
        </authorList>
    </citation>
    <scope>NUCLEOTIDE SEQUENCE [LARGE SCALE GENOMIC DNA]</scope>
    <source>
        <strain evidence="5 6">Da</strain>
    </source>
</reference>
<dbReference type="VEuPathDB" id="FungiDB:H257_10470"/>
<feature type="transmembrane region" description="Helical" evidence="3">
    <location>
        <begin position="547"/>
        <end position="570"/>
    </location>
</feature>
<sequence>MGDPATTYSDLATWAASAFGLVSTPTKSAICKAIKRHTTKSERADSHARTQERQVSRPDVEQKVVAWVLRCEELGVCITGELIRKQAMAFSSESGVSTNLKFSKGWLHKLQRKHGFTSKVQHGEAGSTPQALVDTGRAQMLDITAGYSPVNVFNMDETSFFYCLSPHRSITRNRVPGTKKSKKRITLALTTNATGTDMIDPLFIGTAAKPRCFRGATGADLGFDYQSSKKAWMNRVIFNKYLTALDEKMVEQDRKVLLLVDNAPPHQLLDGTSLANINLHMLPPNTTAYLQPQDAGIIASFKAKVKQRQLQNALEQINSVMNGRQDRLYEPHSSTNIRPISNRNTMQNPRRSVPIDEVYVSRAPSNAPASTSEGAIVLSLVKQAAASPRVRMLTLFWLIGVFAMLWAPAPIHVTDEMKQVYEAKVVDAAHIENYQETYAAYVDAEEAVADAQVWFWRFRPEHKAVVDERQAAATHARVKLNHLEDVREAKMREAKAYVGLWSDYGLNEARSRFWAAFESGKVFASRQTFWQMVFSVLQSREDNIISLIFHWAFVALINFTFGLIGSLFYFTASLVSMVFTYNPDPLSAAAFVGLALLGAIAVVASYLVGIYAMAASGVYVVGKLAAQSARIQYDQQRATPAHLRQRPHYE</sequence>
<dbReference type="GO" id="GO:0005634">
    <property type="term" value="C:nucleus"/>
    <property type="evidence" value="ECO:0007669"/>
    <property type="project" value="TreeGrafter"/>
</dbReference>
<gene>
    <name evidence="5" type="ORF">DYB37_010321</name>
</gene>
<feature type="compositionally biased region" description="Basic and acidic residues" evidence="2">
    <location>
        <begin position="39"/>
        <end position="56"/>
    </location>
</feature>
<keyword evidence="1" id="KW-0238">DNA-binding</keyword>
<evidence type="ECO:0000313" key="5">
    <source>
        <dbReference type="EMBL" id="RHZ13971.1"/>
    </source>
</evidence>
<keyword evidence="3" id="KW-1133">Transmembrane helix</keyword>
<evidence type="ECO:0000259" key="4">
    <source>
        <dbReference type="PROSITE" id="PS51253"/>
    </source>
</evidence>
<dbReference type="Gene3D" id="1.10.10.60">
    <property type="entry name" value="Homeodomain-like"/>
    <property type="match status" value="1"/>
</dbReference>
<proteinExistence type="predicted"/>
<dbReference type="Pfam" id="PF03184">
    <property type="entry name" value="DDE_1"/>
    <property type="match status" value="1"/>
</dbReference>
<dbReference type="EMBL" id="QUTH01004415">
    <property type="protein sequence ID" value="RHZ13971.1"/>
    <property type="molecule type" value="Genomic_DNA"/>
</dbReference>
<protein>
    <recommendedName>
        <fullName evidence="4">HTH CENPB-type domain-containing protein</fullName>
    </recommendedName>
</protein>
<dbReference type="GO" id="GO:0003677">
    <property type="term" value="F:DNA binding"/>
    <property type="evidence" value="ECO:0007669"/>
    <property type="project" value="UniProtKB-KW"/>
</dbReference>
<accession>A0A3R6XW99</accession>
<feature type="region of interest" description="Disordered" evidence="2">
    <location>
        <begin position="37"/>
        <end position="56"/>
    </location>
</feature>
<dbReference type="InterPro" id="IPR004875">
    <property type="entry name" value="DDE_SF_endonuclease_dom"/>
</dbReference>
<organism evidence="5 6">
    <name type="scientific">Aphanomyces astaci</name>
    <name type="common">Crayfish plague agent</name>
    <dbReference type="NCBI Taxonomy" id="112090"/>
    <lineage>
        <taxon>Eukaryota</taxon>
        <taxon>Sar</taxon>
        <taxon>Stramenopiles</taxon>
        <taxon>Oomycota</taxon>
        <taxon>Saprolegniomycetes</taxon>
        <taxon>Saprolegniales</taxon>
        <taxon>Verrucalvaceae</taxon>
        <taxon>Aphanomyces</taxon>
    </lineage>
</organism>
<evidence type="ECO:0000256" key="2">
    <source>
        <dbReference type="SAM" id="MobiDB-lite"/>
    </source>
</evidence>
<dbReference type="InterPro" id="IPR009057">
    <property type="entry name" value="Homeodomain-like_sf"/>
</dbReference>
<dbReference type="AlphaFoldDB" id="A0A3R6XW99"/>
<dbReference type="SMART" id="SM00674">
    <property type="entry name" value="CENPB"/>
    <property type="match status" value="1"/>
</dbReference>
<dbReference type="PANTHER" id="PTHR19303:SF73">
    <property type="entry name" value="PROTEIN PDC2"/>
    <property type="match status" value="1"/>
</dbReference>
<evidence type="ECO:0000256" key="1">
    <source>
        <dbReference type="ARBA" id="ARBA00023125"/>
    </source>
</evidence>
<evidence type="ECO:0000313" key="6">
    <source>
        <dbReference type="Proteomes" id="UP000285430"/>
    </source>
</evidence>
<dbReference type="PROSITE" id="PS51253">
    <property type="entry name" value="HTH_CENPB"/>
    <property type="match status" value="1"/>
</dbReference>
<dbReference type="SUPFAM" id="SSF46689">
    <property type="entry name" value="Homeodomain-like"/>
    <property type="match status" value="1"/>
</dbReference>
<dbReference type="Proteomes" id="UP000285430">
    <property type="component" value="Unassembled WGS sequence"/>
</dbReference>
<comment type="caution">
    <text evidence="5">The sequence shown here is derived from an EMBL/GenBank/DDBJ whole genome shotgun (WGS) entry which is preliminary data.</text>
</comment>
<dbReference type="InterPro" id="IPR006600">
    <property type="entry name" value="HTH_CenpB_DNA-bd_dom"/>
</dbReference>
<dbReference type="PANTHER" id="PTHR19303">
    <property type="entry name" value="TRANSPOSON"/>
    <property type="match status" value="1"/>
</dbReference>
<keyword evidence="3" id="KW-0812">Transmembrane</keyword>
<name>A0A3R6XW99_APHAT</name>
<dbReference type="Pfam" id="PF03221">
    <property type="entry name" value="HTH_Tnp_Tc5"/>
    <property type="match status" value="1"/>
</dbReference>
<keyword evidence="3" id="KW-0472">Membrane</keyword>
<dbReference type="InterPro" id="IPR050863">
    <property type="entry name" value="CenT-Element_Derived"/>
</dbReference>
<evidence type="ECO:0000256" key="3">
    <source>
        <dbReference type="SAM" id="Phobius"/>
    </source>
</evidence>